<dbReference type="OrthoDB" id="7055537at2"/>
<evidence type="ECO:0000313" key="2">
    <source>
        <dbReference type="EMBL" id="CZF78112.1"/>
    </source>
</evidence>
<dbReference type="STRING" id="1796497.GCE9029_00626"/>
<accession>A0A128EU46</accession>
<feature type="chain" id="PRO_5007281649" evidence="1">
    <location>
        <begin position="23"/>
        <end position="429"/>
    </location>
</feature>
<keyword evidence="3" id="KW-1185">Reference proteome</keyword>
<evidence type="ECO:0000256" key="1">
    <source>
        <dbReference type="SAM" id="SignalP"/>
    </source>
</evidence>
<dbReference type="AlphaFoldDB" id="A0A128EU46"/>
<evidence type="ECO:0000313" key="3">
    <source>
        <dbReference type="Proteomes" id="UP000071641"/>
    </source>
</evidence>
<organism evidence="2 3">
    <name type="scientific">Grimontia celer</name>
    <dbReference type="NCBI Taxonomy" id="1796497"/>
    <lineage>
        <taxon>Bacteria</taxon>
        <taxon>Pseudomonadati</taxon>
        <taxon>Pseudomonadota</taxon>
        <taxon>Gammaproteobacteria</taxon>
        <taxon>Vibrionales</taxon>
        <taxon>Vibrionaceae</taxon>
        <taxon>Grimontia</taxon>
    </lineage>
</organism>
<name>A0A128EU46_9GAMM</name>
<keyword evidence="1" id="KW-0732">Signal</keyword>
<dbReference type="Proteomes" id="UP000071641">
    <property type="component" value="Unassembled WGS sequence"/>
</dbReference>
<proteinExistence type="predicted"/>
<gene>
    <name evidence="2" type="ORF">GCE9029_00626</name>
</gene>
<protein>
    <submittedName>
        <fullName evidence="2">Uncharacterized protein</fullName>
    </submittedName>
</protein>
<dbReference type="EMBL" id="FIZX01000001">
    <property type="protein sequence ID" value="CZF78112.1"/>
    <property type="molecule type" value="Genomic_DNA"/>
</dbReference>
<feature type="signal peptide" evidence="1">
    <location>
        <begin position="1"/>
        <end position="22"/>
    </location>
</feature>
<sequence length="429" mass="48816">MISLYRTIALVCVMLVAPHLNASEQPDTTEKVYVTKKIIHEDMAVLVPISETTKQWLGGFYIWELGALNLNLDEDTIYVFSEQPLDFIVSEKDENRFSFPKWKETIVRQGGTVIHDDPYSYIYQSQDVTHIVAYRYDGQKHLIGKSALFGSEHELPVGAVHEILYRFVNNNNQDQEALKHLVIANAASLIQTESFHLQTIDFDESLTDYKNKHVNVKTLTEVDAFGSRRFWNGESIYAGFNNTFSISLSEASALLESYIETAQEDGVEVLFAGKSDKAKYTQALTLRAIDAPENIYSYCQLDIGGVYLTVFFYSPDAFIEHLAFAQNCQRAFSIEGEASLPKGILDNLQRYYRVDEVKEHPGFFIVSDEENNPRDFFWGAKGLMNKAGEILIAPYYEKLKYQDGMYVGEIDDKQVYFDLAGKPLDTSSE</sequence>
<reference evidence="3" key="1">
    <citation type="submission" date="2016-02" db="EMBL/GenBank/DDBJ databases">
        <authorList>
            <person name="Rodrigo-Torres Lidia"/>
            <person name="Arahal R.David."/>
        </authorList>
    </citation>
    <scope>NUCLEOTIDE SEQUENCE [LARGE SCALE GENOMIC DNA]</scope>
    <source>
        <strain evidence="3">CECT 9029</strain>
    </source>
</reference>